<dbReference type="GO" id="GO:0009036">
    <property type="term" value="F:type II site-specific deoxyribonuclease activity"/>
    <property type="evidence" value="ECO:0007669"/>
    <property type="project" value="InterPro"/>
</dbReference>
<organism evidence="1 2">
    <name type="scientific">Brevibacterium antiquum</name>
    <dbReference type="NCBI Taxonomy" id="234835"/>
    <lineage>
        <taxon>Bacteria</taxon>
        <taxon>Bacillati</taxon>
        <taxon>Actinomycetota</taxon>
        <taxon>Actinomycetes</taxon>
        <taxon>Micrococcales</taxon>
        <taxon>Brevibacteriaceae</taxon>
        <taxon>Brevibacterium</taxon>
    </lineage>
</organism>
<dbReference type="EMBL" id="FXZE01000011">
    <property type="protein sequence ID" value="SMX91437.1"/>
    <property type="molecule type" value="Genomic_DNA"/>
</dbReference>
<protein>
    <submittedName>
        <fullName evidence="1">Restriction endonuclease FokI, C terminal</fullName>
    </submittedName>
</protein>
<evidence type="ECO:0000313" key="1">
    <source>
        <dbReference type="EMBL" id="SMX91437.1"/>
    </source>
</evidence>
<dbReference type="Gene3D" id="3.40.91.30">
    <property type="match status" value="1"/>
</dbReference>
<keyword evidence="1" id="KW-0540">Nuclease</keyword>
<reference evidence="2" key="1">
    <citation type="submission" date="2017-03" db="EMBL/GenBank/DDBJ databases">
        <authorList>
            <person name="Monnet C."/>
        </authorList>
    </citation>
    <scope>NUCLEOTIDE SEQUENCE [LARGE SCALE GENOMIC DNA]</scope>
    <source>
        <strain evidence="2">P10</strain>
    </source>
</reference>
<keyword evidence="1" id="KW-0378">Hydrolase</keyword>
<keyword evidence="2" id="KW-1185">Reference proteome</keyword>
<gene>
    <name evidence="1" type="ORF">BANT10_02404</name>
</gene>
<dbReference type="InterPro" id="IPR011335">
    <property type="entry name" value="Restrct_endonuc-II-like"/>
</dbReference>
<dbReference type="GO" id="GO:0009307">
    <property type="term" value="P:DNA restriction-modification system"/>
    <property type="evidence" value="ECO:0007669"/>
    <property type="project" value="InterPro"/>
</dbReference>
<proteinExistence type="predicted"/>
<dbReference type="SUPFAM" id="SSF52980">
    <property type="entry name" value="Restriction endonuclease-like"/>
    <property type="match status" value="1"/>
</dbReference>
<dbReference type="RefSeq" id="WP_101643749.1">
    <property type="nucleotide sequence ID" value="NZ_FXZE01000011.1"/>
</dbReference>
<dbReference type="Proteomes" id="UP000234342">
    <property type="component" value="Unassembled WGS sequence"/>
</dbReference>
<accession>A0A2H1JVA1</accession>
<sequence length="531" mass="59076">MATKDYWMLSRPQRKLYRLPLTVSALNEAAGESGWGGNRESHLVFEEILEREEIKRRGARRDRTGSGGRTHAALVRSLGLAFNSDETGRLELTLAGTALAEGENPSAVLKHQVMKFQYPSVYSMSRGVDISPAFKLRPFVLLLRLLLHPELGGYLTNDEVARVVILNGTGDTEADADRAAAEVKKYRSTEINEAEFVERFGKRGDTFEKIADRFGDIANTVFNWLEVTGVIDRRPGEVGLAPSGGDEAAKLIEKYGRVKLIPNPEDEDRFQRAYGLPPGKSKDTRNLSGAKGITRNEFVRRQVTTKLTRMSEQELLVDGATSNIVTRLVDETGFSHSEVEKAAKKVLGTDRTLDNFLYSYQSLPYSSAKDAPRKFELATAELFRRVFKLDAECVGQAGREPDVVVTKPGEWRGIVDTKAYSGDYSLPSSHERAMREYVETYRAAPGAPLRFWVFIAASVSKGARHRVRQLADLVDSPGAVIGMLAWTEMIRFAQKGKIDSERMADLFALNSELTMEDLKKVLSADRDVSLG</sequence>
<name>A0A2H1JVA1_9MICO</name>
<keyword evidence="1" id="KW-0255">Endonuclease</keyword>
<evidence type="ECO:0000313" key="2">
    <source>
        <dbReference type="Proteomes" id="UP000234342"/>
    </source>
</evidence>
<dbReference type="AlphaFoldDB" id="A0A2H1JVA1"/>